<gene>
    <name evidence="3" type="ORF">KL86DYS2_12615</name>
</gene>
<dbReference type="Gene3D" id="1.20.144.10">
    <property type="entry name" value="Phosphatidic acid phosphatase type 2/haloperoxidase"/>
    <property type="match status" value="2"/>
</dbReference>
<dbReference type="Pfam" id="PF01569">
    <property type="entry name" value="PAP2"/>
    <property type="match status" value="1"/>
</dbReference>
<feature type="transmembrane region" description="Helical" evidence="1">
    <location>
        <begin position="62"/>
        <end position="81"/>
    </location>
</feature>
<keyword evidence="1" id="KW-0472">Membrane</keyword>
<feature type="domain" description="Phosphatidic acid phosphatase type 2/haloperoxidase" evidence="2">
    <location>
        <begin position="60"/>
        <end position="176"/>
    </location>
</feature>
<dbReference type="EMBL" id="FLUL01000001">
    <property type="protein sequence ID" value="SBW04456.1"/>
    <property type="molecule type" value="Genomic_DNA"/>
</dbReference>
<keyword evidence="1" id="KW-0812">Transmembrane</keyword>
<organism evidence="3">
    <name type="scientific">uncultured Dysgonomonas sp</name>
    <dbReference type="NCBI Taxonomy" id="206096"/>
    <lineage>
        <taxon>Bacteria</taxon>
        <taxon>Pseudomonadati</taxon>
        <taxon>Bacteroidota</taxon>
        <taxon>Bacteroidia</taxon>
        <taxon>Bacteroidales</taxon>
        <taxon>Dysgonomonadaceae</taxon>
        <taxon>Dysgonomonas</taxon>
        <taxon>environmental samples</taxon>
    </lineage>
</organism>
<dbReference type="SMART" id="SM00014">
    <property type="entry name" value="acidPPc"/>
    <property type="match status" value="1"/>
</dbReference>
<keyword evidence="1" id="KW-1133">Transmembrane helix</keyword>
<accession>A0A212JYE8</accession>
<reference evidence="3" key="1">
    <citation type="submission" date="2016-04" db="EMBL/GenBank/DDBJ databases">
        <authorList>
            <person name="Evans L.H."/>
            <person name="Alamgir A."/>
            <person name="Owens N."/>
            <person name="Weber N.D."/>
            <person name="Virtaneva K."/>
            <person name="Barbian K."/>
            <person name="Babar A."/>
            <person name="Rosenke K."/>
        </authorList>
    </citation>
    <scope>NUCLEOTIDE SEQUENCE</scope>
    <source>
        <strain evidence="3">86-2</strain>
    </source>
</reference>
<proteinExistence type="predicted"/>
<dbReference type="SUPFAM" id="SSF48317">
    <property type="entry name" value="Acid phosphatase/Vanadium-dependent haloperoxidase"/>
    <property type="match status" value="1"/>
</dbReference>
<dbReference type="PANTHER" id="PTHR14969:SF13">
    <property type="entry name" value="AT30094P"/>
    <property type="match status" value="1"/>
</dbReference>
<feature type="transmembrane region" description="Helical" evidence="1">
    <location>
        <begin position="108"/>
        <end position="127"/>
    </location>
</feature>
<dbReference type="RefSeq" id="WP_296950456.1">
    <property type="nucleotide sequence ID" value="NZ_LT599021.1"/>
</dbReference>
<sequence length="191" mass="22469">MLRKIIEWDKELFLYLNSKHMGWLDPVMLFFSSYHFWIIMCILMAVFIYYRLEVWKKTSVIFFLLSIGASALLTNIIKMMVERPRPIHNQDWTGVIHAIERYSSSTSFFSSHSATTFTMATFFLLLFRKTGSKYYGYLAIIWATIVAYSRIYLAKHYPIDVICGILFGITIGIMGYKLLEYYKNKKKGLNP</sequence>
<feature type="transmembrane region" description="Helical" evidence="1">
    <location>
        <begin position="159"/>
        <end position="179"/>
    </location>
</feature>
<dbReference type="PANTHER" id="PTHR14969">
    <property type="entry name" value="SPHINGOSINE-1-PHOSPHATE PHOSPHOHYDROLASE"/>
    <property type="match status" value="1"/>
</dbReference>
<dbReference type="AlphaFoldDB" id="A0A212JYE8"/>
<evidence type="ECO:0000313" key="3">
    <source>
        <dbReference type="EMBL" id="SBW04456.1"/>
    </source>
</evidence>
<evidence type="ECO:0000259" key="2">
    <source>
        <dbReference type="SMART" id="SM00014"/>
    </source>
</evidence>
<evidence type="ECO:0000256" key="1">
    <source>
        <dbReference type="SAM" id="Phobius"/>
    </source>
</evidence>
<dbReference type="InterPro" id="IPR036938">
    <property type="entry name" value="PAP2/HPO_sf"/>
</dbReference>
<feature type="transmembrane region" description="Helical" evidence="1">
    <location>
        <begin position="27"/>
        <end position="50"/>
    </location>
</feature>
<protein>
    <recommendedName>
        <fullName evidence="2">Phosphatidic acid phosphatase type 2/haloperoxidase domain-containing protein</fullName>
    </recommendedName>
</protein>
<name>A0A212JYE8_9BACT</name>
<feature type="transmembrane region" description="Helical" evidence="1">
    <location>
        <begin position="134"/>
        <end position="153"/>
    </location>
</feature>
<dbReference type="InterPro" id="IPR000326">
    <property type="entry name" value="PAP2/HPO"/>
</dbReference>